<keyword evidence="2" id="KW-1185">Reference proteome</keyword>
<sequence>MIENKNQNKNNYIAKFLFTGKFKLLLLGLVILQITCKPNIQPSKLILKRDEKTSMYAYFDQNGNKILGDYYAAYTDTITDFGIVADSGFVLIDRNGKHIYNILPFDNGPDYTSEGLYRITKNGKIGYVDSLTSKIVITPQFDCALPFENGKAKVSFKCKTVSASPDDEHPTWESEEWFYINKDGKILQ</sequence>
<dbReference type="RefSeq" id="WP_015808212.1">
    <property type="nucleotide sequence ID" value="NC_013061.1"/>
</dbReference>
<reference evidence="1 2" key="1">
    <citation type="journal article" date="2009" name="Stand. Genomic Sci.">
        <title>Complete genome sequence of Pedobacter heparinus type strain (HIM 762-3).</title>
        <authorList>
            <person name="Han C."/>
            <person name="Spring S."/>
            <person name="Lapidus A."/>
            <person name="Del Rio T.G."/>
            <person name="Tice H."/>
            <person name="Copeland A."/>
            <person name="Cheng J.F."/>
            <person name="Lucas S."/>
            <person name="Chen F."/>
            <person name="Nolan M."/>
            <person name="Bruce D."/>
            <person name="Goodwin L."/>
            <person name="Pitluck S."/>
            <person name="Ivanova N."/>
            <person name="Mavromatis K."/>
            <person name="Mikhailova N."/>
            <person name="Pati A."/>
            <person name="Chen A."/>
            <person name="Palaniappan K."/>
            <person name="Land M."/>
            <person name="Hauser L."/>
            <person name="Chang Y.J."/>
            <person name="Jeffries C.C."/>
            <person name="Saunders E."/>
            <person name="Chertkov O."/>
            <person name="Brettin T."/>
            <person name="Goker M."/>
            <person name="Rohde M."/>
            <person name="Bristow J."/>
            <person name="Eisen J.A."/>
            <person name="Markowitz V."/>
            <person name="Hugenholtz P."/>
            <person name="Kyrpides N.C."/>
            <person name="Klenk H.P."/>
            <person name="Detter J.C."/>
        </authorList>
    </citation>
    <scope>NUCLEOTIDE SEQUENCE [LARGE SCALE GENOMIC DNA]</scope>
    <source>
        <strain evidence="2">ATCC 13125 / DSM 2366 / CIP 104194 / JCM 7457 / NBRC 12017 / NCIMB 9290 / NRRL B-14731 / HIM 762-3</strain>
    </source>
</reference>
<dbReference type="STRING" id="485917.Phep_2396"/>
<dbReference type="AlphaFoldDB" id="C6XYW8"/>
<evidence type="ECO:0008006" key="3">
    <source>
        <dbReference type="Google" id="ProtNLM"/>
    </source>
</evidence>
<proteinExistence type="predicted"/>
<dbReference type="EMBL" id="CP001681">
    <property type="protein sequence ID" value="ACU04600.1"/>
    <property type="molecule type" value="Genomic_DNA"/>
</dbReference>
<protein>
    <recommendedName>
        <fullName evidence="3">KWG Leptospira repeat protein</fullName>
    </recommendedName>
</protein>
<organism evidence="1 2">
    <name type="scientific">Pedobacter heparinus (strain ATCC 13125 / DSM 2366 / CIP 104194 / JCM 7457 / NBRC 12017 / NCIMB 9290 / NRRL B-14731 / HIM 762-3)</name>
    <dbReference type="NCBI Taxonomy" id="485917"/>
    <lineage>
        <taxon>Bacteria</taxon>
        <taxon>Pseudomonadati</taxon>
        <taxon>Bacteroidota</taxon>
        <taxon>Sphingobacteriia</taxon>
        <taxon>Sphingobacteriales</taxon>
        <taxon>Sphingobacteriaceae</taxon>
        <taxon>Pedobacter</taxon>
    </lineage>
</organism>
<dbReference type="HOGENOM" id="CLU_109282_0_0_10"/>
<name>C6XYW8_PEDHD</name>
<accession>C6XYW8</accession>
<dbReference type="Proteomes" id="UP000000852">
    <property type="component" value="Chromosome"/>
</dbReference>
<gene>
    <name evidence="1" type="ordered locus">Phep_2396</name>
</gene>
<evidence type="ECO:0000313" key="1">
    <source>
        <dbReference type="EMBL" id="ACU04600.1"/>
    </source>
</evidence>
<evidence type="ECO:0000313" key="2">
    <source>
        <dbReference type="Proteomes" id="UP000000852"/>
    </source>
</evidence>
<dbReference type="KEGG" id="phe:Phep_2396"/>
<dbReference type="eggNOG" id="ENOG5032KJQ">
    <property type="taxonomic scope" value="Bacteria"/>
</dbReference>
<dbReference type="Pfam" id="PF14903">
    <property type="entry name" value="WG_beta_rep"/>
    <property type="match status" value="1"/>
</dbReference>
<dbReference type="InterPro" id="IPR032774">
    <property type="entry name" value="WG_beta_rep"/>
</dbReference>
<dbReference type="OrthoDB" id="697275at2"/>